<dbReference type="InterPro" id="IPR032774">
    <property type="entry name" value="WG_beta_rep"/>
</dbReference>
<evidence type="ECO:0000313" key="2">
    <source>
        <dbReference type="Proteomes" id="UP000606721"/>
    </source>
</evidence>
<accession>A0ABR8C4A0</accession>
<evidence type="ECO:0000313" key="1">
    <source>
        <dbReference type="EMBL" id="MBD2280627.1"/>
    </source>
</evidence>
<sequence length="100" mass="11288">MRLCVRLKFIPLISNARKSFLYCQHTNGQIVISCQFDRTVWFSEGLATVRIGDKCGYINANGQIVIPYQFDNAESFSEGLAKVTISGKDYLIDKTGKIVY</sequence>
<dbReference type="Proteomes" id="UP000606721">
    <property type="component" value="Unassembled WGS sequence"/>
</dbReference>
<dbReference type="Pfam" id="PF14903">
    <property type="entry name" value="WG_beta_rep"/>
    <property type="match status" value="2"/>
</dbReference>
<comment type="caution">
    <text evidence="1">The sequence shown here is derived from an EMBL/GenBank/DDBJ whole genome shotgun (WGS) entry which is preliminary data.</text>
</comment>
<reference evidence="1 2" key="1">
    <citation type="journal article" date="2020" name="ISME J.">
        <title>Comparative genomics reveals insights into cyanobacterial evolution and habitat adaptation.</title>
        <authorList>
            <person name="Chen M.Y."/>
            <person name="Teng W.K."/>
            <person name="Zhao L."/>
            <person name="Hu C.X."/>
            <person name="Zhou Y.K."/>
            <person name="Han B.P."/>
            <person name="Song L.R."/>
            <person name="Shu W.S."/>
        </authorList>
    </citation>
    <scope>NUCLEOTIDE SEQUENCE [LARGE SCALE GENOMIC DNA]</scope>
    <source>
        <strain evidence="1 2">FACHB-1040</strain>
    </source>
</reference>
<gene>
    <name evidence="1" type="ORF">H6F99_20815</name>
</gene>
<dbReference type="EMBL" id="JACJQT010000067">
    <property type="protein sequence ID" value="MBD2280627.1"/>
    <property type="molecule type" value="Genomic_DNA"/>
</dbReference>
<organism evidence="1 2">
    <name type="scientific">Aphanizomenon flos-aquae FACHB-1040</name>
    <dbReference type="NCBI Taxonomy" id="2692887"/>
    <lineage>
        <taxon>Bacteria</taxon>
        <taxon>Bacillati</taxon>
        <taxon>Cyanobacteriota</taxon>
        <taxon>Cyanophyceae</taxon>
        <taxon>Nostocales</taxon>
        <taxon>Aphanizomenonaceae</taxon>
        <taxon>Aphanizomenon</taxon>
    </lineage>
</organism>
<dbReference type="PANTHER" id="PTHR37841">
    <property type="entry name" value="GLR2918 PROTEIN"/>
    <property type="match status" value="1"/>
</dbReference>
<keyword evidence="2" id="KW-1185">Reference proteome</keyword>
<name>A0ABR8C4A0_APHFL</name>
<dbReference type="SUPFAM" id="SSF69360">
    <property type="entry name" value="Cell wall binding repeat"/>
    <property type="match status" value="1"/>
</dbReference>
<proteinExistence type="predicted"/>
<dbReference type="PROSITE" id="PS51257">
    <property type="entry name" value="PROKAR_LIPOPROTEIN"/>
    <property type="match status" value="1"/>
</dbReference>
<dbReference type="PANTHER" id="PTHR37841:SF1">
    <property type="entry name" value="DUF3298 DOMAIN-CONTAINING PROTEIN"/>
    <property type="match status" value="1"/>
</dbReference>
<protein>
    <submittedName>
        <fullName evidence="1">WG repeat-containing protein</fullName>
    </submittedName>
</protein>